<keyword evidence="2" id="KW-0812">Transmembrane</keyword>
<accession>A0ABW0ES79</accession>
<evidence type="ECO:0000313" key="3">
    <source>
        <dbReference type="EMBL" id="MFC5289105.1"/>
    </source>
</evidence>
<dbReference type="RefSeq" id="WP_378248948.1">
    <property type="nucleotide sequence ID" value="NZ_JBHSKF010000009.1"/>
</dbReference>
<gene>
    <name evidence="3" type="ORF">ACFPM7_18805</name>
</gene>
<name>A0ABW0ES79_9PSEU</name>
<evidence type="ECO:0000256" key="1">
    <source>
        <dbReference type="SAM" id="MobiDB-lite"/>
    </source>
</evidence>
<feature type="transmembrane region" description="Helical" evidence="2">
    <location>
        <begin position="91"/>
        <end position="111"/>
    </location>
</feature>
<feature type="region of interest" description="Disordered" evidence="1">
    <location>
        <begin position="1"/>
        <end position="22"/>
    </location>
</feature>
<evidence type="ECO:0000313" key="4">
    <source>
        <dbReference type="Proteomes" id="UP001596157"/>
    </source>
</evidence>
<organism evidence="3 4">
    <name type="scientific">Actinokineospora guangxiensis</name>
    <dbReference type="NCBI Taxonomy" id="1490288"/>
    <lineage>
        <taxon>Bacteria</taxon>
        <taxon>Bacillati</taxon>
        <taxon>Actinomycetota</taxon>
        <taxon>Actinomycetes</taxon>
        <taxon>Pseudonocardiales</taxon>
        <taxon>Pseudonocardiaceae</taxon>
        <taxon>Actinokineospora</taxon>
    </lineage>
</organism>
<dbReference type="EMBL" id="JBHSKF010000009">
    <property type="protein sequence ID" value="MFC5289105.1"/>
    <property type="molecule type" value="Genomic_DNA"/>
</dbReference>
<evidence type="ECO:0000256" key="2">
    <source>
        <dbReference type="SAM" id="Phobius"/>
    </source>
</evidence>
<protein>
    <submittedName>
        <fullName evidence="3">Uncharacterized protein</fullName>
    </submittedName>
</protein>
<feature type="transmembrane region" description="Helical" evidence="2">
    <location>
        <begin position="67"/>
        <end position="85"/>
    </location>
</feature>
<keyword evidence="2" id="KW-1133">Transmembrane helix</keyword>
<sequence>MGTPDDDAHGGPSRTRGTDGPTVSLDELLVLGETHYLAPVSPDPRSTRLRWLRRAEAITTAPSRRPGLAAATAVPAIALLLWFINQLAPQAMPEVCSTLVLLVVTEFVLVVRQRRALAAVAG</sequence>
<comment type="caution">
    <text evidence="3">The sequence shown here is derived from an EMBL/GenBank/DDBJ whole genome shotgun (WGS) entry which is preliminary data.</text>
</comment>
<proteinExistence type="predicted"/>
<keyword evidence="4" id="KW-1185">Reference proteome</keyword>
<keyword evidence="2" id="KW-0472">Membrane</keyword>
<dbReference type="Proteomes" id="UP001596157">
    <property type="component" value="Unassembled WGS sequence"/>
</dbReference>
<reference evidence="4" key="1">
    <citation type="journal article" date="2019" name="Int. J. Syst. Evol. Microbiol.">
        <title>The Global Catalogue of Microorganisms (GCM) 10K type strain sequencing project: providing services to taxonomists for standard genome sequencing and annotation.</title>
        <authorList>
            <consortium name="The Broad Institute Genomics Platform"/>
            <consortium name="The Broad Institute Genome Sequencing Center for Infectious Disease"/>
            <person name="Wu L."/>
            <person name="Ma J."/>
        </authorList>
    </citation>
    <scope>NUCLEOTIDE SEQUENCE [LARGE SCALE GENOMIC DNA]</scope>
    <source>
        <strain evidence="4">CCUG 59778</strain>
    </source>
</reference>